<organism evidence="3 4">
    <name type="scientific">Coprinellus micaceus</name>
    <name type="common">Glistening ink-cap mushroom</name>
    <name type="synonym">Coprinus micaceus</name>
    <dbReference type="NCBI Taxonomy" id="71717"/>
    <lineage>
        <taxon>Eukaryota</taxon>
        <taxon>Fungi</taxon>
        <taxon>Dikarya</taxon>
        <taxon>Basidiomycota</taxon>
        <taxon>Agaricomycotina</taxon>
        <taxon>Agaricomycetes</taxon>
        <taxon>Agaricomycetidae</taxon>
        <taxon>Agaricales</taxon>
        <taxon>Agaricineae</taxon>
        <taxon>Psathyrellaceae</taxon>
        <taxon>Coprinellus</taxon>
    </lineage>
</organism>
<dbReference type="AlphaFoldDB" id="A0A4Y7TC18"/>
<evidence type="ECO:0000313" key="3">
    <source>
        <dbReference type="EMBL" id="TEB31713.1"/>
    </source>
</evidence>
<feature type="region of interest" description="Disordered" evidence="1">
    <location>
        <begin position="1"/>
        <end position="33"/>
    </location>
</feature>
<evidence type="ECO:0000256" key="2">
    <source>
        <dbReference type="SAM" id="Phobius"/>
    </source>
</evidence>
<keyword evidence="2" id="KW-0812">Transmembrane</keyword>
<dbReference type="Proteomes" id="UP000298030">
    <property type="component" value="Unassembled WGS sequence"/>
</dbReference>
<keyword evidence="2" id="KW-1133">Transmembrane helix</keyword>
<reference evidence="3 4" key="1">
    <citation type="journal article" date="2019" name="Nat. Ecol. Evol.">
        <title>Megaphylogeny resolves global patterns of mushroom evolution.</title>
        <authorList>
            <person name="Varga T."/>
            <person name="Krizsan K."/>
            <person name="Foldi C."/>
            <person name="Dima B."/>
            <person name="Sanchez-Garcia M."/>
            <person name="Sanchez-Ramirez S."/>
            <person name="Szollosi G.J."/>
            <person name="Szarkandi J.G."/>
            <person name="Papp V."/>
            <person name="Albert L."/>
            <person name="Andreopoulos W."/>
            <person name="Angelini C."/>
            <person name="Antonin V."/>
            <person name="Barry K.W."/>
            <person name="Bougher N.L."/>
            <person name="Buchanan P."/>
            <person name="Buyck B."/>
            <person name="Bense V."/>
            <person name="Catcheside P."/>
            <person name="Chovatia M."/>
            <person name="Cooper J."/>
            <person name="Damon W."/>
            <person name="Desjardin D."/>
            <person name="Finy P."/>
            <person name="Geml J."/>
            <person name="Haridas S."/>
            <person name="Hughes K."/>
            <person name="Justo A."/>
            <person name="Karasinski D."/>
            <person name="Kautmanova I."/>
            <person name="Kiss B."/>
            <person name="Kocsube S."/>
            <person name="Kotiranta H."/>
            <person name="LaButti K.M."/>
            <person name="Lechner B.E."/>
            <person name="Liimatainen K."/>
            <person name="Lipzen A."/>
            <person name="Lukacs Z."/>
            <person name="Mihaltcheva S."/>
            <person name="Morgado L.N."/>
            <person name="Niskanen T."/>
            <person name="Noordeloos M.E."/>
            <person name="Ohm R.A."/>
            <person name="Ortiz-Santana B."/>
            <person name="Ovrebo C."/>
            <person name="Racz N."/>
            <person name="Riley R."/>
            <person name="Savchenko A."/>
            <person name="Shiryaev A."/>
            <person name="Soop K."/>
            <person name="Spirin V."/>
            <person name="Szebenyi C."/>
            <person name="Tomsovsky M."/>
            <person name="Tulloss R.E."/>
            <person name="Uehling J."/>
            <person name="Grigoriev I.V."/>
            <person name="Vagvolgyi C."/>
            <person name="Papp T."/>
            <person name="Martin F.M."/>
            <person name="Miettinen O."/>
            <person name="Hibbett D.S."/>
            <person name="Nagy L.G."/>
        </authorList>
    </citation>
    <scope>NUCLEOTIDE SEQUENCE [LARGE SCALE GENOMIC DNA]</scope>
    <source>
        <strain evidence="3 4">FP101781</strain>
    </source>
</reference>
<proteinExistence type="predicted"/>
<keyword evidence="2" id="KW-0472">Membrane</keyword>
<keyword evidence="4" id="KW-1185">Reference proteome</keyword>
<sequence>MGRPRRDARSPPAPPSGLHRIPRSHRPQGREVRVRDVVRTAASSPWVGGLVVEGASVPRGAGALVLDRCTHRVFAHSAHRPGRTGTPLRLRHLRAKRVPPEVHSPISPPAVFTLGTRGWCVRRRYGYGYGYGRRYSSGILCFLSYPLSSFFHLHPSFLSFISILPFFHLHPPFLPYLKAPPTTVGKAQISGCVFVRPSPCTWPWSLPFCILGSVWSGSLTASFLSLSLRAYVQYVV</sequence>
<feature type="transmembrane region" description="Helical" evidence="2">
    <location>
        <begin position="204"/>
        <end position="226"/>
    </location>
</feature>
<gene>
    <name evidence="3" type="ORF">FA13DRAFT_340654</name>
</gene>
<evidence type="ECO:0000313" key="4">
    <source>
        <dbReference type="Proteomes" id="UP000298030"/>
    </source>
</evidence>
<name>A0A4Y7TC18_COPMI</name>
<protein>
    <submittedName>
        <fullName evidence="3">Uncharacterized protein</fullName>
    </submittedName>
</protein>
<comment type="caution">
    <text evidence="3">The sequence shown here is derived from an EMBL/GenBank/DDBJ whole genome shotgun (WGS) entry which is preliminary data.</text>
</comment>
<feature type="transmembrane region" description="Helical" evidence="2">
    <location>
        <begin position="142"/>
        <end position="167"/>
    </location>
</feature>
<dbReference type="EMBL" id="QPFP01000018">
    <property type="protein sequence ID" value="TEB31713.1"/>
    <property type="molecule type" value="Genomic_DNA"/>
</dbReference>
<evidence type="ECO:0000256" key="1">
    <source>
        <dbReference type="SAM" id="MobiDB-lite"/>
    </source>
</evidence>
<accession>A0A4Y7TC18</accession>